<gene>
    <name evidence="2" type="ORF">Cadr_000020820</name>
</gene>
<evidence type="ECO:0000313" key="2">
    <source>
        <dbReference type="EMBL" id="KAB1262898.1"/>
    </source>
</evidence>
<dbReference type="Proteomes" id="UP000299084">
    <property type="component" value="Unassembled WGS sequence"/>
</dbReference>
<dbReference type="PANTHER" id="PTHR10285">
    <property type="entry name" value="URIDINE KINASE"/>
    <property type="match status" value="1"/>
</dbReference>
<evidence type="ECO:0000256" key="1">
    <source>
        <dbReference type="SAM" id="MobiDB-lite"/>
    </source>
</evidence>
<dbReference type="GO" id="GO:0016301">
    <property type="term" value="F:kinase activity"/>
    <property type="evidence" value="ECO:0007669"/>
    <property type="project" value="UniProtKB-KW"/>
</dbReference>
<sequence>SPGSIVLQGIGVPGPPRRLYNPGLGGGSASGKTTVARMIIEALDVPWVVLLSMDSFYKVEVKRSTVQMYNLWGIMAFATRRCWRALEPSCRAPPVTRPSPAPGHEDLCGHGLTSLCGGCAENQRAGPGDIEGVIKRYKQFVKPALTSTSSPTCAWRTSWCPGERKHGGHRPHCAACAQPDGGGEPVAEVPPPLWPTPLLSPPIAHGHAAPADCVVVRPQQGTDYAGKCYAGKRSQVCVILREGEDHGTRAAGGVQGCATSVPFLIQTNQLTGEARGNFGDRYFGTDAVPDGSDEEEGGSRG</sequence>
<accession>A0A5N4CVN3</accession>
<feature type="region of interest" description="Disordered" evidence="1">
    <location>
        <begin position="281"/>
        <end position="301"/>
    </location>
</feature>
<name>A0A5N4CVN3_CAMDR</name>
<protein>
    <submittedName>
        <fullName evidence="2">Uridine-cytidine kinase-like 1</fullName>
    </submittedName>
</protein>
<feature type="non-terminal residue" evidence="2">
    <location>
        <position position="1"/>
    </location>
</feature>
<dbReference type="InterPro" id="IPR027417">
    <property type="entry name" value="P-loop_NTPase"/>
</dbReference>
<keyword evidence="2" id="KW-0808">Transferase</keyword>
<dbReference type="SUPFAM" id="SSF52540">
    <property type="entry name" value="P-loop containing nucleoside triphosphate hydrolases"/>
    <property type="match status" value="1"/>
</dbReference>
<dbReference type="Gene3D" id="3.40.50.300">
    <property type="entry name" value="P-loop containing nucleotide triphosphate hydrolases"/>
    <property type="match status" value="1"/>
</dbReference>
<keyword evidence="3" id="KW-1185">Reference proteome</keyword>
<keyword evidence="2" id="KW-0418">Kinase</keyword>
<feature type="compositionally biased region" description="Acidic residues" evidence="1">
    <location>
        <begin position="291"/>
        <end position="301"/>
    </location>
</feature>
<reference evidence="2 3" key="1">
    <citation type="journal article" date="2019" name="Mol. Ecol. Resour.">
        <title>Improving Illumina assemblies with Hi-C and long reads: an example with the North African dromedary.</title>
        <authorList>
            <person name="Elbers J.P."/>
            <person name="Rogers M.F."/>
            <person name="Perelman P.L."/>
            <person name="Proskuryakova A.A."/>
            <person name="Serdyukova N.A."/>
            <person name="Johnson W.E."/>
            <person name="Horin P."/>
            <person name="Corander J."/>
            <person name="Murphy D."/>
            <person name="Burger P.A."/>
        </authorList>
    </citation>
    <scope>NUCLEOTIDE SEQUENCE [LARGE SCALE GENOMIC DNA]</scope>
    <source>
        <strain evidence="2">Drom800</strain>
        <tissue evidence="2">Blood</tissue>
    </source>
</reference>
<dbReference type="AlphaFoldDB" id="A0A5N4CVN3"/>
<evidence type="ECO:0000313" key="3">
    <source>
        <dbReference type="Proteomes" id="UP000299084"/>
    </source>
</evidence>
<proteinExistence type="predicted"/>
<comment type="caution">
    <text evidence="2">The sequence shown here is derived from an EMBL/GenBank/DDBJ whole genome shotgun (WGS) entry which is preliminary data.</text>
</comment>
<organism evidence="2 3">
    <name type="scientific">Camelus dromedarius</name>
    <name type="common">Dromedary</name>
    <name type="synonym">Arabian camel</name>
    <dbReference type="NCBI Taxonomy" id="9838"/>
    <lineage>
        <taxon>Eukaryota</taxon>
        <taxon>Metazoa</taxon>
        <taxon>Chordata</taxon>
        <taxon>Craniata</taxon>
        <taxon>Vertebrata</taxon>
        <taxon>Euteleostomi</taxon>
        <taxon>Mammalia</taxon>
        <taxon>Eutheria</taxon>
        <taxon>Laurasiatheria</taxon>
        <taxon>Artiodactyla</taxon>
        <taxon>Tylopoda</taxon>
        <taxon>Camelidae</taxon>
        <taxon>Camelus</taxon>
    </lineage>
</organism>
<dbReference type="EMBL" id="JWIN03000019">
    <property type="protein sequence ID" value="KAB1262898.1"/>
    <property type="molecule type" value="Genomic_DNA"/>
</dbReference>